<dbReference type="GO" id="GO:0022857">
    <property type="term" value="F:transmembrane transporter activity"/>
    <property type="evidence" value="ECO:0007669"/>
    <property type="project" value="InterPro"/>
</dbReference>
<protein>
    <submittedName>
        <fullName evidence="2">Uncharacterized protein</fullName>
    </submittedName>
</protein>
<accession>M1USA5</accession>
<dbReference type="STRING" id="1121353.H924_02515"/>
<keyword evidence="3" id="KW-1185">Reference proteome</keyword>
<dbReference type="RefSeq" id="WP_015650404.1">
    <property type="nucleotide sequence ID" value="NC_020506.1"/>
</dbReference>
<dbReference type="InterPro" id="IPR017196">
    <property type="entry name" value="ECF_substrate-spec_UCP037395"/>
</dbReference>
<proteinExistence type="predicted"/>
<keyword evidence="1" id="KW-1133">Transmembrane helix</keyword>
<feature type="transmembrane region" description="Helical" evidence="1">
    <location>
        <begin position="73"/>
        <end position="106"/>
    </location>
</feature>
<evidence type="ECO:0000256" key="1">
    <source>
        <dbReference type="SAM" id="Phobius"/>
    </source>
</evidence>
<dbReference type="KEGG" id="ccn:H924_02515"/>
<dbReference type="Gene3D" id="1.10.1760.20">
    <property type="match status" value="1"/>
</dbReference>
<name>M1USA5_9CORY</name>
<dbReference type="eggNOG" id="COG1122">
    <property type="taxonomic scope" value="Bacteria"/>
</dbReference>
<feature type="transmembrane region" description="Helical" evidence="1">
    <location>
        <begin position="12"/>
        <end position="32"/>
    </location>
</feature>
<dbReference type="OrthoDB" id="501320at2"/>
<dbReference type="Proteomes" id="UP000011760">
    <property type="component" value="Chromosome"/>
</dbReference>
<feature type="transmembrane region" description="Helical" evidence="1">
    <location>
        <begin position="164"/>
        <end position="186"/>
    </location>
</feature>
<sequence length="271" mass="28752">MNNVISLKPKTFITLGLLALLSIVIFFWPLFVDPSSALSNDAQAPLYLALVIPLVLAAVVSEISEDGFDVKAIAMVGVLSALVAVVRPFGAGAAGFEAVFFVLILGGRAFGPGFGFILGNTGLFASALLTAGIGPWLPYQMLAAAWVGFGAGLLPQLRGKKETLLIILYAIIASLGYGFLMNMSFWPYAIGTSTELSFVPGVPILENLHTFFLFCLTTSLGWDLGRAIFTSFLLLITATPVLGALRRANRRAAFGVDRSFGPTPDLSADKN</sequence>
<dbReference type="HOGENOM" id="CLU_052659_0_0_11"/>
<feature type="transmembrane region" description="Helical" evidence="1">
    <location>
        <begin position="44"/>
        <end position="61"/>
    </location>
</feature>
<reference evidence="2 3" key="1">
    <citation type="submission" date="2013-02" db="EMBL/GenBank/DDBJ databases">
        <title>The complete genome sequence of Corynebacterium callunae DSM 20147.</title>
        <authorList>
            <person name="Ruckert C."/>
            <person name="Albersmeier A."/>
            <person name="Kalinowski J."/>
        </authorList>
    </citation>
    <scope>NUCLEOTIDE SEQUENCE [LARGE SCALE GENOMIC DNA]</scope>
    <source>
        <strain evidence="2 3">DSM 20147</strain>
    </source>
</reference>
<organism evidence="2 3">
    <name type="scientific">Corynebacterium callunae DSM 20147</name>
    <dbReference type="NCBI Taxonomy" id="1121353"/>
    <lineage>
        <taxon>Bacteria</taxon>
        <taxon>Bacillati</taxon>
        <taxon>Actinomycetota</taxon>
        <taxon>Actinomycetes</taxon>
        <taxon>Mycobacteriales</taxon>
        <taxon>Corynebacteriaceae</taxon>
        <taxon>Corynebacterium</taxon>
    </lineage>
</organism>
<keyword evidence="1" id="KW-0812">Transmembrane</keyword>
<dbReference type="EMBL" id="CP004354">
    <property type="protein sequence ID" value="AGG65957.1"/>
    <property type="molecule type" value="Genomic_DNA"/>
</dbReference>
<dbReference type="AlphaFoldDB" id="M1USA5"/>
<dbReference type="PIRSF" id="PIRSF037395">
    <property type="entry name" value="UCP037395_ABCper"/>
    <property type="match status" value="1"/>
</dbReference>
<evidence type="ECO:0000313" key="3">
    <source>
        <dbReference type="Proteomes" id="UP000011760"/>
    </source>
</evidence>
<keyword evidence="1" id="KW-0472">Membrane</keyword>
<dbReference type="PATRIC" id="fig|1121353.3.peg.526"/>
<gene>
    <name evidence="2" type="ORF">H924_02515</name>
</gene>
<feature type="transmembrane region" description="Helical" evidence="1">
    <location>
        <begin position="227"/>
        <end position="245"/>
    </location>
</feature>
<evidence type="ECO:0000313" key="2">
    <source>
        <dbReference type="EMBL" id="AGG65957.1"/>
    </source>
</evidence>